<evidence type="ECO:0000256" key="3">
    <source>
        <dbReference type="ARBA" id="ARBA00022670"/>
    </source>
</evidence>
<dbReference type="InterPro" id="IPR024571">
    <property type="entry name" value="ERAP1-like_C_dom"/>
</dbReference>
<organism evidence="14 15">
    <name type="scientific">Orchesella dallaii</name>
    <dbReference type="NCBI Taxonomy" id="48710"/>
    <lineage>
        <taxon>Eukaryota</taxon>
        <taxon>Metazoa</taxon>
        <taxon>Ecdysozoa</taxon>
        <taxon>Arthropoda</taxon>
        <taxon>Hexapoda</taxon>
        <taxon>Collembola</taxon>
        <taxon>Entomobryomorpha</taxon>
        <taxon>Entomobryoidea</taxon>
        <taxon>Orchesellidae</taxon>
        <taxon>Orchesellinae</taxon>
        <taxon>Orchesella</taxon>
    </lineage>
</organism>
<keyword evidence="8" id="KW-0031">Aminopeptidase</keyword>
<keyword evidence="7 8" id="KW-0482">Metalloprotease</keyword>
<feature type="domain" description="Peptidase M1 membrane alanine aminopeptidase" evidence="11">
    <location>
        <begin position="313"/>
        <end position="541"/>
    </location>
</feature>
<evidence type="ECO:0000256" key="6">
    <source>
        <dbReference type="ARBA" id="ARBA00022833"/>
    </source>
</evidence>
<evidence type="ECO:0000259" key="11">
    <source>
        <dbReference type="Pfam" id="PF01433"/>
    </source>
</evidence>
<dbReference type="SUPFAM" id="SSF55486">
    <property type="entry name" value="Metalloproteases ('zincins'), catalytic domain"/>
    <property type="match status" value="1"/>
</dbReference>
<feature type="signal peptide" evidence="10">
    <location>
        <begin position="1"/>
        <end position="26"/>
    </location>
</feature>
<keyword evidence="15" id="KW-1185">Reference proteome</keyword>
<dbReference type="Gene3D" id="1.25.50.20">
    <property type="match status" value="1"/>
</dbReference>
<feature type="compositionally biased region" description="Polar residues" evidence="9">
    <location>
        <begin position="43"/>
        <end position="52"/>
    </location>
</feature>
<dbReference type="Pfam" id="PF11838">
    <property type="entry name" value="ERAP1_C"/>
    <property type="match status" value="1"/>
</dbReference>
<gene>
    <name evidence="14" type="ORF">ODALV1_LOCUS18294</name>
</gene>
<dbReference type="InterPro" id="IPR001930">
    <property type="entry name" value="Peptidase_M1"/>
</dbReference>
<evidence type="ECO:0000259" key="13">
    <source>
        <dbReference type="Pfam" id="PF17900"/>
    </source>
</evidence>
<evidence type="ECO:0000256" key="10">
    <source>
        <dbReference type="SAM" id="SignalP"/>
    </source>
</evidence>
<evidence type="ECO:0000256" key="4">
    <source>
        <dbReference type="ARBA" id="ARBA00022723"/>
    </source>
</evidence>
<keyword evidence="4 8" id="KW-0479">Metal-binding</keyword>
<dbReference type="PANTHER" id="PTHR11533">
    <property type="entry name" value="PROTEASE M1 ZINC METALLOPROTEASE"/>
    <property type="match status" value="1"/>
</dbReference>
<dbReference type="InterPro" id="IPR014782">
    <property type="entry name" value="Peptidase_M1_dom"/>
</dbReference>
<keyword evidence="10" id="KW-0732">Signal</keyword>
<dbReference type="EC" id="3.4.11.-" evidence="8"/>
<evidence type="ECO:0000256" key="5">
    <source>
        <dbReference type="ARBA" id="ARBA00022801"/>
    </source>
</evidence>
<dbReference type="Gene3D" id="2.60.40.1910">
    <property type="match status" value="1"/>
</dbReference>
<reference evidence="14 15" key="1">
    <citation type="submission" date="2024-08" db="EMBL/GenBank/DDBJ databases">
        <authorList>
            <person name="Cucini C."/>
            <person name="Frati F."/>
        </authorList>
    </citation>
    <scope>NUCLEOTIDE SEQUENCE [LARGE SCALE GENOMIC DNA]</scope>
</reference>
<comment type="caution">
    <text evidence="14">The sequence shown here is derived from an EMBL/GenBank/DDBJ whole genome shotgun (WGS) entry which is preliminary data.</text>
</comment>
<dbReference type="CDD" id="cd09601">
    <property type="entry name" value="M1_APN-Q_like"/>
    <property type="match status" value="1"/>
</dbReference>
<protein>
    <recommendedName>
        <fullName evidence="8">Aminopeptidase</fullName>
        <ecNumber evidence="8">3.4.11.-</ecNumber>
    </recommendedName>
</protein>
<comment type="cofactor">
    <cofactor evidence="8">
        <name>Zn(2+)</name>
        <dbReference type="ChEBI" id="CHEBI:29105"/>
    </cofactor>
    <text evidence="8">Binds 1 zinc ion per subunit.</text>
</comment>
<dbReference type="Pfam" id="PF01433">
    <property type="entry name" value="Peptidase_M1"/>
    <property type="match status" value="1"/>
</dbReference>
<evidence type="ECO:0000313" key="14">
    <source>
        <dbReference type="EMBL" id="CAL8118838.1"/>
    </source>
</evidence>
<evidence type="ECO:0000256" key="9">
    <source>
        <dbReference type="SAM" id="MobiDB-lite"/>
    </source>
</evidence>
<keyword evidence="5 8" id="KW-0378">Hydrolase</keyword>
<comment type="subcellular location">
    <subcellularLocation>
        <location evidence="1">Cell membrane</location>
        <topology evidence="1">Lipid-anchor</topology>
        <topology evidence="1">GPI-anchor</topology>
    </subcellularLocation>
</comment>
<dbReference type="InterPro" id="IPR027268">
    <property type="entry name" value="Peptidase_M4/M1_CTD_sf"/>
</dbReference>
<keyword evidence="3 8" id="KW-0645">Protease</keyword>
<dbReference type="PRINTS" id="PR00756">
    <property type="entry name" value="ALADIPTASE"/>
</dbReference>
<feature type="chain" id="PRO_5047357079" description="Aminopeptidase" evidence="10">
    <location>
        <begin position="27"/>
        <end position="962"/>
    </location>
</feature>
<feature type="domain" description="Aminopeptidase N-like N-terminal" evidence="13">
    <location>
        <begin position="82"/>
        <end position="274"/>
    </location>
</feature>
<feature type="region of interest" description="Disordered" evidence="9">
    <location>
        <begin position="43"/>
        <end position="66"/>
    </location>
</feature>
<dbReference type="Pfam" id="PF17900">
    <property type="entry name" value="Peptidase_M1_N"/>
    <property type="match status" value="1"/>
</dbReference>
<accession>A0ABP1R3B0</accession>
<dbReference type="SUPFAM" id="SSF63737">
    <property type="entry name" value="Leukotriene A4 hydrolase N-terminal domain"/>
    <property type="match status" value="1"/>
</dbReference>
<keyword evidence="6 8" id="KW-0862">Zinc</keyword>
<proteinExistence type="inferred from homology"/>
<dbReference type="InterPro" id="IPR045357">
    <property type="entry name" value="Aminopeptidase_N-like_N"/>
</dbReference>
<dbReference type="InterPro" id="IPR050344">
    <property type="entry name" value="Peptidase_M1_aminopeptidases"/>
</dbReference>
<dbReference type="EMBL" id="CAXLJM020000057">
    <property type="protein sequence ID" value="CAL8118838.1"/>
    <property type="molecule type" value="Genomic_DNA"/>
</dbReference>
<feature type="domain" description="ERAP1-like C-terminal" evidence="12">
    <location>
        <begin position="623"/>
        <end position="944"/>
    </location>
</feature>
<dbReference type="Proteomes" id="UP001642540">
    <property type="component" value="Unassembled WGS sequence"/>
</dbReference>
<evidence type="ECO:0000313" key="15">
    <source>
        <dbReference type="Proteomes" id="UP001642540"/>
    </source>
</evidence>
<dbReference type="Gene3D" id="1.10.390.10">
    <property type="entry name" value="Neutral Protease Domain 2"/>
    <property type="match status" value="1"/>
</dbReference>
<dbReference type="InterPro" id="IPR034016">
    <property type="entry name" value="M1_APN-typ"/>
</dbReference>
<dbReference type="InterPro" id="IPR042097">
    <property type="entry name" value="Aminopeptidase_N-like_N_sf"/>
</dbReference>
<dbReference type="PANTHER" id="PTHR11533:SF294">
    <property type="entry name" value="THYROTROPIN-RELEASING HORMONE-DEGRADING ECTOENZYME"/>
    <property type="match status" value="1"/>
</dbReference>
<evidence type="ECO:0000256" key="1">
    <source>
        <dbReference type="ARBA" id="ARBA00004609"/>
    </source>
</evidence>
<evidence type="ECO:0000256" key="7">
    <source>
        <dbReference type="ARBA" id="ARBA00023049"/>
    </source>
</evidence>
<sequence length="962" mass="107961">MGHYKIFIFASVLLAVLSHQKTFVKGQGSLQIDPADGFAQLRNSKNPASVSNADPKPVSNKKHVGPMDDQTLEWRLPREVIPTEYRVSISPVIDEGQTEVAEQWFVPGTSEISVTAQRTTSNIVMHSKNITIHSTTVSQGATNIPVINEVSGDHDFLNISLGAALQQGQTYTISLTFTSYITEDLNGLYRSSYINPDTGDRVWLATTQFEALHARQMMPCFDEPALKSVFHFRIARMEKYISLFNTESTDVSPGPATGWVWETYAPTVKMSTYLLALIVSEFTYAEAPGDVFPGHIVRTYAPEHYIRDQGGVYAAANAEKILKYFSDYFTKEYPLSKMDSAAVPDFYFGAMENYGLNIYRESALLVFPDWTLESERWSISSVLAHELAHQWFGNLVSPAWWTHIWLNEGFATYFAAVGSQHTNPEYEPMKRFLNDALQRSMEFAANPAYAHSVKIDEQDWITKWSMDWFDRMAYEQAGSLIRMMDGFLSTPVLTGGLKTYLNRLEYSAAQQDDLFQDLTIMAQAASKLPTNVTMKDIMDTWTLKAGFPLVRVSRASSNRVYVSQEKFTNNAGAVSVPNEQENDLWYIPVSIATQSSPNFEPQAEEWLEKNVAMTSWEINAEQWIILNAGATGYYRVLYDLPLTNLIRAQLDSDHTVIDSLTRSQLLDDYFTLAYQQYQSLGTALGLTNYLANEEEIIVWNAVLKHLRTPLNLFQSSGNYANLRDYLLPKIKGALNRTGGVEAEFAERAGMPILRHQQFLDWACAMEDEECQNSAVRRVTEWMTTPTNNSIPRDFHQIIYCNAVAKGGDDIFNFILERYLETSTTRIQQGYLLNGLGCATDLGSVGRLIEGSITPDFFRTNAEGSTVLQRLATRPISRSEVLRFVRENATEIVNHFGSATPIASVFTSAASYSSTSADLENLETIATELADVVEPVQATITAALNTVRQNIAWMTEFAGSFNG</sequence>
<evidence type="ECO:0000256" key="2">
    <source>
        <dbReference type="ARBA" id="ARBA00010136"/>
    </source>
</evidence>
<dbReference type="Gene3D" id="2.60.40.1730">
    <property type="entry name" value="tricorn interacting facor f3 domain"/>
    <property type="match status" value="1"/>
</dbReference>
<evidence type="ECO:0000256" key="8">
    <source>
        <dbReference type="RuleBase" id="RU364040"/>
    </source>
</evidence>
<evidence type="ECO:0000259" key="12">
    <source>
        <dbReference type="Pfam" id="PF11838"/>
    </source>
</evidence>
<comment type="similarity">
    <text evidence="2 8">Belongs to the peptidase M1 family.</text>
</comment>
<name>A0ABP1R3B0_9HEXA</name>